<feature type="transmembrane region" description="Helical" evidence="8">
    <location>
        <begin position="5862"/>
        <end position="5881"/>
    </location>
</feature>
<feature type="region of interest" description="Disordered" evidence="7">
    <location>
        <begin position="6399"/>
        <end position="6448"/>
    </location>
</feature>
<accession>A0A5A8E9Z3</accession>
<evidence type="ECO:0000256" key="2">
    <source>
        <dbReference type="ARBA" id="ARBA00022729"/>
    </source>
</evidence>
<keyword evidence="1 8" id="KW-0812">Transmembrane</keyword>
<dbReference type="InterPro" id="IPR006558">
    <property type="entry name" value="LamG-like"/>
</dbReference>
<dbReference type="Proteomes" id="UP000322899">
    <property type="component" value="Unassembled WGS sequence"/>
</dbReference>
<dbReference type="Pfam" id="PF24325">
    <property type="entry name" value="DUF7495"/>
    <property type="match status" value="1"/>
</dbReference>
<feature type="domain" description="Cadherin" evidence="9">
    <location>
        <begin position="3141"/>
        <end position="3275"/>
    </location>
</feature>
<proteinExistence type="predicted"/>
<feature type="domain" description="Cadherin" evidence="9">
    <location>
        <begin position="3738"/>
        <end position="3880"/>
    </location>
</feature>
<feature type="compositionally biased region" description="Low complexity" evidence="7">
    <location>
        <begin position="6654"/>
        <end position="6677"/>
    </location>
</feature>
<dbReference type="InterPro" id="IPR055918">
    <property type="entry name" value="DUF7495"/>
</dbReference>
<feature type="transmembrane region" description="Helical" evidence="8">
    <location>
        <begin position="6118"/>
        <end position="6137"/>
    </location>
</feature>
<dbReference type="Gene3D" id="2.60.120.200">
    <property type="match status" value="2"/>
</dbReference>
<feature type="transmembrane region" description="Helical" evidence="8">
    <location>
        <begin position="6281"/>
        <end position="6303"/>
    </location>
</feature>
<dbReference type="SUPFAM" id="SSF81296">
    <property type="entry name" value="E set domains"/>
    <property type="match status" value="1"/>
</dbReference>
<dbReference type="Gene3D" id="2.60.120.560">
    <property type="entry name" value="Exo-inulinase, domain 1"/>
    <property type="match status" value="1"/>
</dbReference>
<evidence type="ECO:0000256" key="7">
    <source>
        <dbReference type="SAM" id="MobiDB-lite"/>
    </source>
</evidence>
<dbReference type="InterPro" id="IPR014756">
    <property type="entry name" value="Ig_E-set"/>
</dbReference>
<dbReference type="GO" id="GO:0007156">
    <property type="term" value="P:homophilic cell adhesion via plasma membrane adhesion molecules"/>
    <property type="evidence" value="ECO:0007669"/>
    <property type="project" value="InterPro"/>
</dbReference>
<keyword evidence="3" id="KW-0677">Repeat</keyword>
<dbReference type="GO" id="GO:0005886">
    <property type="term" value="C:plasma membrane"/>
    <property type="evidence" value="ECO:0007669"/>
    <property type="project" value="UniProtKB-SubCell"/>
</dbReference>
<feature type="domain" description="Cadherin" evidence="9">
    <location>
        <begin position="2766"/>
        <end position="2914"/>
    </location>
</feature>
<dbReference type="SUPFAM" id="SSF49313">
    <property type="entry name" value="Cadherin-like"/>
    <property type="match status" value="5"/>
</dbReference>
<feature type="compositionally biased region" description="Pro residues" evidence="7">
    <location>
        <begin position="6680"/>
        <end position="6695"/>
    </location>
</feature>
<dbReference type="Pfam" id="PF13385">
    <property type="entry name" value="Laminin_G_3"/>
    <property type="match status" value="1"/>
</dbReference>
<dbReference type="NCBIfam" id="TIGR02232">
    <property type="entry name" value="myxo_disulf_rpt"/>
    <property type="match status" value="1"/>
</dbReference>
<dbReference type="InterPro" id="IPR011936">
    <property type="entry name" value="Myxo_disulph_rpt"/>
</dbReference>
<dbReference type="Pfam" id="PF01833">
    <property type="entry name" value="TIG"/>
    <property type="match status" value="1"/>
</dbReference>
<dbReference type="InterPro" id="IPR002909">
    <property type="entry name" value="IPT_dom"/>
</dbReference>
<dbReference type="Pfam" id="PF00028">
    <property type="entry name" value="Cadherin"/>
    <property type="match status" value="1"/>
</dbReference>
<feature type="transmembrane region" description="Helical" evidence="8">
    <location>
        <begin position="5966"/>
        <end position="5986"/>
    </location>
</feature>
<feature type="domain" description="Cadherin" evidence="9">
    <location>
        <begin position="2921"/>
        <end position="3018"/>
    </location>
</feature>
<dbReference type="PANTHER" id="PTHR24026:SF126">
    <property type="entry name" value="PROTOCADHERIN FAT 4"/>
    <property type="match status" value="1"/>
</dbReference>
<evidence type="ECO:0000256" key="5">
    <source>
        <dbReference type="ARBA" id="ARBA00023157"/>
    </source>
</evidence>
<feature type="domain" description="Cadherin" evidence="9">
    <location>
        <begin position="3290"/>
        <end position="3381"/>
    </location>
</feature>
<reference evidence="10 11" key="1">
    <citation type="submission" date="2019-07" db="EMBL/GenBank/DDBJ databases">
        <title>Genomes of Cafeteria roenbergensis.</title>
        <authorList>
            <person name="Fischer M.G."/>
            <person name="Hackl T."/>
            <person name="Roman M."/>
        </authorList>
    </citation>
    <scope>NUCLEOTIDE SEQUENCE [LARGE SCALE GENOMIC DNA]</scope>
    <source>
        <strain evidence="10 11">E4-10P</strain>
    </source>
</reference>
<keyword evidence="5" id="KW-1015">Disulfide bond</keyword>
<feature type="region of interest" description="Disordered" evidence="7">
    <location>
        <begin position="1135"/>
        <end position="1155"/>
    </location>
</feature>
<dbReference type="InterPro" id="IPR013320">
    <property type="entry name" value="ConA-like_dom_sf"/>
</dbReference>
<feature type="domain" description="Cadherin" evidence="9">
    <location>
        <begin position="2410"/>
        <end position="2506"/>
    </location>
</feature>
<dbReference type="Gene3D" id="2.60.40.60">
    <property type="entry name" value="Cadherins"/>
    <property type="match status" value="5"/>
</dbReference>
<dbReference type="InterPro" id="IPR015919">
    <property type="entry name" value="Cadherin-like_sf"/>
</dbReference>
<feature type="region of interest" description="Disordered" evidence="7">
    <location>
        <begin position="4908"/>
        <end position="4931"/>
    </location>
</feature>
<feature type="region of interest" description="Disordered" evidence="7">
    <location>
        <begin position="3721"/>
        <end position="3746"/>
    </location>
</feature>
<dbReference type="InterPro" id="IPR002126">
    <property type="entry name" value="Cadherin-like_dom"/>
</dbReference>
<dbReference type="EMBL" id="VLTO01000026">
    <property type="protein sequence ID" value="KAA0174098.1"/>
    <property type="molecule type" value="Genomic_DNA"/>
</dbReference>
<feature type="transmembrane region" description="Helical" evidence="8">
    <location>
        <begin position="5923"/>
        <end position="5946"/>
    </location>
</feature>
<dbReference type="SUPFAM" id="SSF49899">
    <property type="entry name" value="Concanavalin A-like lectins/glucanases"/>
    <property type="match status" value="3"/>
</dbReference>
<feature type="compositionally biased region" description="Gly residues" evidence="7">
    <location>
        <begin position="5636"/>
        <end position="5646"/>
    </location>
</feature>
<keyword evidence="8" id="KW-0472">Membrane</keyword>
<feature type="domain" description="Cadherin" evidence="9">
    <location>
        <begin position="2511"/>
        <end position="2611"/>
    </location>
</feature>
<dbReference type="CDD" id="cd11304">
    <property type="entry name" value="Cadherin_repeat"/>
    <property type="match status" value="9"/>
</dbReference>
<feature type="domain" description="Cadherin" evidence="9">
    <location>
        <begin position="2619"/>
        <end position="2769"/>
    </location>
</feature>
<organism evidence="10 11">
    <name type="scientific">Cafeteria roenbergensis</name>
    <name type="common">Marine flagellate</name>
    <dbReference type="NCBI Taxonomy" id="33653"/>
    <lineage>
        <taxon>Eukaryota</taxon>
        <taxon>Sar</taxon>
        <taxon>Stramenopiles</taxon>
        <taxon>Bigyra</taxon>
        <taxon>Opalozoa</taxon>
        <taxon>Bicosoecida</taxon>
        <taxon>Cafeteriaceae</taxon>
        <taxon>Cafeteria</taxon>
    </lineage>
</organism>
<evidence type="ECO:0000313" key="10">
    <source>
        <dbReference type="EMBL" id="KAA0174098.1"/>
    </source>
</evidence>
<name>A0A5A8E9Z3_CAFRO</name>
<feature type="compositionally biased region" description="Gly residues" evidence="7">
    <location>
        <begin position="3721"/>
        <end position="3732"/>
    </location>
</feature>
<feature type="transmembrane region" description="Helical" evidence="8">
    <location>
        <begin position="6023"/>
        <end position="6045"/>
    </location>
</feature>
<evidence type="ECO:0000256" key="3">
    <source>
        <dbReference type="ARBA" id="ARBA00022737"/>
    </source>
</evidence>
<feature type="region of interest" description="Disordered" evidence="7">
    <location>
        <begin position="5594"/>
        <end position="5659"/>
    </location>
</feature>
<dbReference type="GO" id="GO:0005509">
    <property type="term" value="F:calcium ion binding"/>
    <property type="evidence" value="ECO:0007669"/>
    <property type="project" value="InterPro"/>
</dbReference>
<keyword evidence="2" id="KW-0732">Signal</keyword>
<feature type="compositionally biased region" description="Low complexity" evidence="7">
    <location>
        <begin position="5598"/>
        <end position="5626"/>
    </location>
</feature>
<feature type="region of interest" description="Disordered" evidence="7">
    <location>
        <begin position="5236"/>
        <end position="5262"/>
    </location>
</feature>
<feature type="coiled-coil region" evidence="6">
    <location>
        <begin position="6484"/>
        <end position="6550"/>
    </location>
</feature>
<gene>
    <name evidence="10" type="ORF">FNF27_04484</name>
</gene>
<keyword evidence="4 8" id="KW-1133">Transmembrane helix</keyword>
<dbReference type="SMART" id="SM00112">
    <property type="entry name" value="CA"/>
    <property type="match status" value="7"/>
</dbReference>
<comment type="caution">
    <text evidence="10">The sequence shown here is derived from an EMBL/GenBank/DDBJ whole genome shotgun (WGS) entry which is preliminary data.</text>
</comment>
<evidence type="ECO:0000256" key="1">
    <source>
        <dbReference type="ARBA" id="ARBA00022692"/>
    </source>
</evidence>
<feature type="compositionally biased region" description="Polar residues" evidence="7">
    <location>
        <begin position="1143"/>
        <end position="1153"/>
    </location>
</feature>
<dbReference type="SMART" id="SM00560">
    <property type="entry name" value="LamGL"/>
    <property type="match status" value="1"/>
</dbReference>
<evidence type="ECO:0000256" key="6">
    <source>
        <dbReference type="SAM" id="Coils"/>
    </source>
</evidence>
<protein>
    <recommendedName>
        <fullName evidence="9">Cadherin domain-containing protein</fullName>
    </recommendedName>
</protein>
<feature type="compositionally biased region" description="Polar residues" evidence="7">
    <location>
        <begin position="4909"/>
        <end position="4925"/>
    </location>
</feature>
<evidence type="ECO:0000259" key="9">
    <source>
        <dbReference type="PROSITE" id="PS50268"/>
    </source>
</evidence>
<dbReference type="PANTHER" id="PTHR24026">
    <property type="entry name" value="FAT ATYPICAL CADHERIN-RELATED"/>
    <property type="match status" value="1"/>
</dbReference>
<feature type="transmembrane region" description="Helical" evidence="8">
    <location>
        <begin position="5838"/>
        <end position="5855"/>
    </location>
</feature>
<feature type="compositionally biased region" description="Polar residues" evidence="7">
    <location>
        <begin position="3952"/>
        <end position="3968"/>
    </location>
</feature>
<feature type="region of interest" description="Disordered" evidence="7">
    <location>
        <begin position="3946"/>
        <end position="3968"/>
    </location>
</feature>
<sequence>MTYSLIASAVAGPLALGQSPNGHAAFLNGTHVALPAVTLGGSSFTIEAWFMLRRVATDLDTSLVEFGDGHNTKSLALTVSRTAGNNVLTFEVRNSGASRGSVTTGSAMPLRLWAHVAVVHDAVAGTTAIFIDGLQRAASETVPTPVSAQRRVHRVGAPLASWARNDMDGLVDDVRVWSSARSAADLAAAAFTPPLSGTSRPAALLLSFDFEELWAPASRRSGPQTSELSGQEARRAEIVGCSDAGACIFPMQDGKSVCGDGKRTRGVEQCDDGGTQSGDGCSANCTIEAGWVCLAGAPGGTDVCEEGAMLEHLSLDATLSSDAAGLTASGWSVADGASAELARLAAQGGGTAVLCSGSIGLAPGASFEGAQGLRLWRAPVVEANPIETPANVAAPGASATRAAANSAGPFRDGAPAWLPNDGLALWWRADRSEGQTLGGKLRAVKLPSLAPGRSGAPECTLVAHDNLGPVLATNTPARDRYAGYASLSFSEEAEGMRISTGPNGTNGDGAGGRCSLMEPYTVMTVVRFKTRNSMRILSSQDNNWLLGVVDSVIGWHVDGGPSWIHWNDGRPYHHYHHPQPEDAYVVTGEAATVNGNRVKRVHRDGALIGVMTYNGGSHPYRLALGNGMRHKNPGNGDVAEVIAFNRTLSDEERWRVENYIASRYRHASKTGLLLAASQWSTDAASMVSQASRLLAGVDMRRDGPDYAALAGSAAAGEANQVLLRFAARVQAPAERFGAPLIVALFEDFNGTAASEEANLPPRIEQCGPTLTDALAGPLVASAPAYVPNALATAPLTCAGGRRFYTVCFNAGSAGGRIHCDETREPPTGQWRQVSVDIGASFHAKYGTNASTSSADGVAGGWAGDGGVPRRLRLLVAAVSADDHPVEAWLDEARVVRLDARPHCAVARATSWPLEHPAAVAARMRPSARFSLDDGTPGASSLSRDSRSGVHLSAASVAPPSAAFLSASAVPGVLPGLTHPADRDGAVRLGDVTRDFIRVPAFSSRASEAIGFAIALWVQAGSLPAGGTVGASDPMAGAVIWSDALASPATDSEDAGSGRVSADPDWGTRCVLLSNGSVAFSVATDDGVTTLVTQARIPTDRPVHIVGSFAARYGELSLAIDGITLAADGTEPSGLWVTGERRSATSPSVSTRNTGKLRGQGRDLFVGWDGVGAGAAAMGGGGMLVDELVLWNRPLEQPEMARLARPFSAGVEPGTASTPRGEARFGDIDLFDELPPGSPATGLALWALNETTGEVAASGAWEFDSPDSSVAVAAIAGIAGFLNSSAVAPGALVVGATRGSAVAAWQPQGEVLFEDDFSDQPDSGSLRSRYWWRRGGMPYEYMANSAFADNYPHTWQGAKDMCHDRGLRLCDFWSYCRPTNWRLNTSTTIYGQVNGEGWTPFDNGDGSTNTWVAVGKAYAERVCQTYTQVFGTEATFSNANPTSGGAVLCCQRSRPQERWREVVQYPTDEAKSGRTLFEVYTDGHFRWNAGRIYSNSYYMGNIRGGSNPSLNSYYWNDNPTAVPHAKNAGARCKTLVWGAYVHLNIPEAYTWTDYTVVARVYAHVRDVGVLVRYQDDNNYYGYLTNPDPDANCAGIIRRRGPHFYDDWDTLDDVWQQPERIVVERYKWHEFRVAVNGTTGATVRAWVDGKLVLSVTDSQPNFIPSGSVAFWSAYNRPQFDDIRIYKGVPERVDTAPADSALSLVGAPPLPRVPDGGDFYAQARHGAGALAFVGRKARAVDAESSPFAGAVHPLGPMPIAPDSTLPTEAIVRAVHPTLRRLLPVTPPLSWPGTPGGLENAFPAPVAANGRAVMAGDGVASARSLLACRTQRLRVPENSPAGTTLSVPLRAHPGSVAGMGATLGGFRVAAGNAVTKRVVNEDDLSVSLVKTADTFSVSPADGTVSVKRGGANLDAEAQNVVRMSVAAGPRRHDSGWLPLHSMQRDGEEGSYRELSLAPRFATMDPALVRVDVIFRAADGVNEGFCFRSKGSSSWDDDDTTWNYYGGALSAYATGGAVPRGDAALDQRWVQDLQQAKTADVRPGGAVTAGVTLPASAAANASAVTPPRVRLWAPTHGRFARGAMVNLGGGQGAMFDADRNFLGESHTQRSHRTEARVFATEEQPPDFDSGWIMVESMRGAGTDRHVRHGLNGFPDRTRVLVRAVSGPNAGFVFEAKGDGLSRDYYLNDYGGVVAAVTATSVELYPATSRSGMNSAFSIKVPKRGYGHGAATQHSFAAEVRVLAWRMGLQPPPAFVSDWLDTEFVQGGNGFAEVTLPASLVEDGPPSRVEVWVRSRQGEEMLVPSVGMSENYAHVYWYATGGIVAAFSNSSVRMWAGGPDIGRDEFPRTEMRPMGTSYGWYYTGGGVVYSTIATVQVRAWAADSSGQADIGEVQVDVVDVQEPPTVSDTFMFVAESVGGSTPNGHSVGVVSASDDDMDSQLSFQLLSGNPGGSLFALSSSTGELTVANQSLLDFEAFPTGIDMLVRVSDGTFEGVSRVHVEVTNVNDPVDVFEANMSVPENLALNALVGNPIEATDPDVDQTILFSVMPEFNPMGAVSINKCSGQLRVANPAAFNYELYSDHRIVVRILAVDDGFPQTNDTAEVILNLIDVNDRPRLNGTELLAPENALAGELVGVIPAFDEDNDTLTFVISSGDSAGMFEIAVDGLDAIGHPRHVLRMSQRVVAWGEGSGRLDAAQSASRAPGGAASVAGLAAAPGSQPGLVLDFEDALRPSRQFKLQIVVYDDAEGTLDTRSDVFFYTVSVGDRNDAPLAPATQTRAVSENVASGTPVGIRLTASDQDALDLGVAGGRADGLVWSWHPDFDASSLPFALSPSGAITVSLLPPASGEASIDFERRSVYTARAVVTDSGGAAATLLDESADLGAARTALAGKRARVPTGALSQQVNITIAVGDVNEPPVVGDGVLRIDEASPPGTVVGWLNVSDPDAADAGLLQVTIDSDTNPLEAFAVITSANGTLLTVARDVIDFESRPSYSLRVTAVDGAGVNATGIVQVLVNDRNDPPTFNSCPSSANSPVEYRTFLGVSAVQAIVPSPGGADEVNTFWFSRVTAFGDDAEACETACTNNPVCEAWTLFGSAYPQLDWRGQCVGRSGFASVLAAVETGAASPQTGAPASRPASAFQVRTGVKVRACFRVEVDENVGLPSSLPELLGWPVNVSDFEGYPFVLNITTDTQNDVSGPQASAALFELVELGPAIFPGAPIGARSFGLHIRDPAGLDFEASARHLVTVRATDDPGASSGELVATSTAVLAIIVRDVNERPVFPFALGASGLPATNRSVVERDPAGTQLGSPVVCTDQDADTSLTYWLDVNEGGFFAIDPSSGQLSLASDMTATFPHVFELRVSCSDGSLNASAVVTLPVINTNARPTLEGASAQRSLQENAPAGSLVTASAALSVSDPDMGDAHTWSIVSTSPASATGLVVIDERTGALRVGPAAPRDVFNFECSRDYPEPQCPASHRTLRLGVLVTDSGVGNLTDRADVVIAVTNQQEGVALPLPGSRGTTPGLATVELLLEVRENSAPGSALLWAPMLSDPLSLGGAAPEADFYDDDKTPIGFAWQGVGSPLLPRASVAGGLGGDAVDPAAVLVVVSANRSAAAAGSAVGPGDGSSSDPLAGLDSEQLRVFLNRYPSGQTPAFSLAASVPESLLSPLPDSRGMVLDHEATPELRLTLQVDDAGGLPAVTVPVLLRVLDQPERPVFFASVPEGVAGPGGLSPGDGGAGPAAVRGPGQLSASVPEGSPGDMLVADLGQVAFDPDGDALWFSLVSVLQLRASGDVVPELPDPLTGQLAATFAVDASNGTLVLRPPAFGLNSVVDFESFVGYNVTVRIADRQLATDPDLQYVEALVQVSVTDVNDITITSVKSPRGPMLTPGGEPVVIQGTNLGFAHAMPAGLQPQLHVQYGCSITTPGSEITCLSDEGAGRRHRWRVTVTWAAGGGQPMSRHSNPSAESEDFPQSTSYAPPVVRAVALADPGGLRTVGGGLVRIQGRNLGPAGSAAAGSMSARIAPGPMAAAVGAVARTITVAPLPFEGSTSAATGMSGCRVLSHTEAECRAGAGVGTGYFWVLSVEGQASETRAQYEAALQGLAPDDRAPVSAMLVDYRPPTVGSLSPAASQQSGGGFAANLSSLTTRGGSRLLEITGEDFGPAPPMAPAGVSPIPSSGGVDPLLAPLATMVGDRFEVTVTCAVAPQLEEAGGPGRHTKLLCDVPPGVGRSFRWCVVIGGQLSNASTEMTHYRAPDVSRVFGTGAIASPTSGGSTILIEGDNLGPLTLPRGFAGDELLPVDWAAYGRPQLHAGGRLPPPPEAAVPGESPLAGWIRASGCTVITAHTLVKCVTGEGAGASLALQLSVGGQRSEVRPSAVSYGPPFVTLTSGEASPAARTSGGQTVVLHGANMGRDATTLDVVSYGPTGAEFEAIGCVVQEPHRSLMCTTPEGAGKDLRFRVVVAGVESAAPRTQYAPPQLDGVRLLNATAPVQAALEGLHTRGGQRFELHGTNLGAAWVASGFSYIDRVAYGTYELPAAMCNGSLPEHDRLECVTLPGVGLGHGVQVSVGMQDSGPTGVSLSFQAPELLAAVLLPPASSATPAPDGYGQLAASSPRTHSTVPTSGGAIRIVGTNLGRALDGLRVWAGTEPATKAASPITFAELPCDKGGDSGGSVEVPAEWLPAFEAAFPRPSQPSLLVPGAASFPVTAFARGLYCADVLLPAGDGRGRELWAEVGGQSSQRLTYSFADPFVRDLVVIEDPEDSVRRVVVLKGGDFGLPATGKVLVGACVASNATRFKELAARPDGGSALIEDWEMEEAARASMAAEESEPGVVRVNCGGGGASSLPVVTMVECVVDGAGTGAGATLWSHALVRCRIPRVRQMDDASGGAEAGPLRQGVVVAVAGVDRRPTRAHVYTESSPVVTQHSPTQSPSAGGGEMSVEGEFLSGWPNRAAVGVDIRNDSLAFLSDPASPAAWAACPVVPGTYRELRDDGEECDVATSEAGLCVPRTRQRARLRCIVPPGVGSSATAAMRLRRFEQTSEEAAFAYAPPSAVRLLGRPATAAGGWATAGGPRVHLEGSDFGVTPVVQMTSFLTGGWVAVPAADVSLDDAAGHTKLSFRLPEGSGRARAVRVVAGDQASDALVMSYDPPRLEPSCTVPRTLSGDTRGGLVVTLCGLNFGPHSLSLLAPTNGTAAVPANTSAARSYVQVAGAIVPALSWNHTHVSFAMPPGQGVSLSIVVTVDGQRSDEAPQGSSGPGSGGGSSVPDVPSLRFTYEQPELHFVAPLEGPTSAVDATSGERQVLELQGRNFGTDPVLRFGGAELPLIEASHTRVRAYVPPGQGSSSVELVAGNQTFASIPRFVYDRPQATLLLAALAGRTDACGRLEDVRLWRSRLGVLPASGDGRRLCCAPQTLRIVGQSFGVRAPTVVMSAPSSLPLAAAAAAGLTEESLSKTVSRTCAEVERDVDASWAGRAFLNATGCVPYEPCIQSHSHSQVLLRAPPGQGTGMSVTVLVDELEDGAVVEGRTRLNATLPPPGFGFNPPVIQQVESSPLDGLGAIVTMRGLNLGFDDALFRTFAYGDVDAPLPYAGLQAQAAAERARREAEGAAASSGASGSGDRAATAATSAPLAAPSRQRSLQVDAGGDAGSGSGGPAATGPQRTDAARSVLSVRVSGQECDALDWVRDTQAGDPKGAAPYLRCRLNSAPVGRHNLSVTVAGVTRVHLAEVETLVVSQCFEGAYGATGETCLPCPTGATCPGTPVEPVALPGFWREEMPPSDPFFKQLCPPARQDRPTCPLLVSCVPASACLRNNTCALGYEGERCSQCLRGRYYRVDGECIECPQNPELILAAFVVGVILVCIGAYEMNRRQLNLGWIAIGLDYFQVLSLFTNVKVSWPPALKELFRILSVFNLNLDLTAPECWAEGITFTMRWYATIGMPVVAAALIGLVWISKVLWTRLVKCQKLETMGDASDSLASALTTIYYVSYLLLARATVDVLSCAPSHPPDPRGRVFMESTAIPCFEAGGEHLAMFPFAVLALVVYNVVIPAVILRFLHSQRELVKEDQYLRAMDTGDTPSTNPNALRIRKRWMRLYYLFKPSYWWFIQVIFARKLGLAFAALAFRSAPSLQLAVALIVTFYSFVLTVRLRPYLCWGEAKSVLSEHERMAALGSPLHSKINMTLRSVRATLRGNAMRNRGNDLWRSAGGRKAREGKAGKAAAGGGAAGAPAASGVGAEQALRVLRRQSLHSNLNTMDSVLMACASLVTLGGLLYEAGEFSERDASAETLAVTTLIAVVMITGALYFLGAAAVELLAEVRPGTCLKPKIRSRASAVRGGKLAKKAGQAAVADKPAALSVDEAAGSSSGALDGSDSGAATGSAGRGAQRFGCLARSLGRLPCAAAIPVEDPFLAGPARSPRRSPPVGSPGHPARGRPAFTFGGGGAMRPSPTDPAKPLVSSTSEGGFAMANPMAAAAASPGAEAAAGMGLSGVGVNPVMARAMEEQRREEAERRAERTKDSNLVAAKLPSEPPARDELELWLEKFEKLKAQADDLGQRIRDATKEGAVGGEIAALVAAGRHRDSSGGSSGHQEAAALARAAIARKKLARDAGEAVPGPTKDLYFGGLYDDGGINAGSQSPCGEPGSLVPSVQPRASGSPWDTGCGVPASHSPSPSPGLHSSGPSVTSPDPGTAGPGPPLPGPDAPPPDAPQPSETPQAAAGGVGEDVHPDFRSSGQWFRPDASGPDGDLPVQFRLPLGVPADGELEEVRGKIEIIWKGRMGNNLFSYMVGRCLHELLGFELTMSSDRGRLTKMFPDAGPKVAQKRPKGWQPQEKGVDVLFKRQARMDVFGIAADRRQRTITIDAYGQQARYWKHFMAAARRWFALEAGVLGAVPTPAADAVFVHARLGDLVRFSAQDVARGSQGLAPLPSWYWDGVLRLRSEEGYPAPSPLVVVAEAKDTGAVSLKSLLGEHKGTILSRSVEEDFVTLVLANRVLLSCSTFGWWAAALRRKAEVRLPQFGNCDPAFPIPNKGPEMVDYNPGIDGWTFPDPFAFESCPAGFRRHY</sequence>
<evidence type="ECO:0000256" key="4">
    <source>
        <dbReference type="ARBA" id="ARBA00022989"/>
    </source>
</evidence>
<feature type="domain" description="Cadherin" evidence="9">
    <location>
        <begin position="3382"/>
        <end position="3509"/>
    </location>
</feature>
<evidence type="ECO:0000256" key="8">
    <source>
        <dbReference type="SAM" id="Phobius"/>
    </source>
</evidence>
<dbReference type="PROSITE" id="PS50268">
    <property type="entry name" value="CADHERIN_2"/>
    <property type="match status" value="9"/>
</dbReference>
<evidence type="ECO:0000313" key="11">
    <source>
        <dbReference type="Proteomes" id="UP000322899"/>
    </source>
</evidence>
<dbReference type="OrthoDB" id="189446at2759"/>
<feature type="region of interest" description="Disordered" evidence="7">
    <location>
        <begin position="6620"/>
        <end position="6734"/>
    </location>
</feature>
<keyword evidence="6" id="KW-0175">Coiled coil</keyword>